<dbReference type="PIRSF" id="PIRSF038471">
    <property type="entry name" value="MreC"/>
    <property type="match status" value="1"/>
</dbReference>
<accession>A0A837DTS3</accession>
<keyword evidence="6" id="KW-0175">Coiled coil</keyword>
<feature type="coiled-coil region" evidence="6">
    <location>
        <begin position="72"/>
        <end position="109"/>
    </location>
</feature>
<dbReference type="Pfam" id="PF04085">
    <property type="entry name" value="MreC"/>
    <property type="match status" value="1"/>
</dbReference>
<evidence type="ECO:0000313" key="9">
    <source>
        <dbReference type="Proteomes" id="UP000031011"/>
    </source>
</evidence>
<dbReference type="GO" id="GO:0008360">
    <property type="term" value="P:regulation of cell shape"/>
    <property type="evidence" value="ECO:0007669"/>
    <property type="project" value="UniProtKB-KW"/>
</dbReference>
<evidence type="ECO:0000256" key="6">
    <source>
        <dbReference type="SAM" id="Coils"/>
    </source>
</evidence>
<comment type="caution">
    <text evidence="8">The sequence shown here is derived from an EMBL/GenBank/DDBJ whole genome shotgun (WGS) entry which is preliminary data.</text>
</comment>
<dbReference type="InterPro" id="IPR007221">
    <property type="entry name" value="MreC"/>
</dbReference>
<dbReference type="GO" id="GO:0005886">
    <property type="term" value="C:plasma membrane"/>
    <property type="evidence" value="ECO:0007669"/>
    <property type="project" value="TreeGrafter"/>
</dbReference>
<sequence length="283" mass="30777">MQKFFFNKKLVVTLIGLIVSFLLIAFSISVRNNRSMPPFIVQFGNEAAGVVNTVVSYPVNGIAKVGTSVSGLLNTYEENQKLKKEVDSLASQRVENQTLAKENKQLKRQLKLNKSLTDYDKISAYVLSRTPSAWQNQVIISKGKTAGVVKNAAVMSKEGLVGRVVEVNQTNSKVELLSTENDDANRFAVQLSNSKDETVNGLITGYNSEKNELIMGQVTSKVKIKKGTSVITSGMGGNTPKGLLVGKVVRVADDDYGLPSKIYIKPAADMDDLSVVTVAKRTD</sequence>
<dbReference type="EMBL" id="AWYA01000081">
    <property type="protein sequence ID" value="KIC04792.1"/>
    <property type="molecule type" value="Genomic_DNA"/>
</dbReference>
<gene>
    <name evidence="8" type="ORF">LRN_1158</name>
</gene>
<dbReference type="AlphaFoldDB" id="A0A837DTS3"/>
<reference evidence="8 9" key="1">
    <citation type="journal article" date="2015" name="BMC Microbiol.">
        <title>Lactobacillus ruminis strains cluster according to their mammalian gut source.</title>
        <authorList>
            <person name="O' Donnell M.M."/>
            <person name="Harris H.M."/>
            <person name="Lynch D.B."/>
            <person name="Ross R.P."/>
            <person name="O'Toole P.W."/>
        </authorList>
    </citation>
    <scope>NUCLEOTIDE SEQUENCE [LARGE SCALE GENOMIC DNA]</scope>
    <source>
        <strain evidence="8 9">DPC 6832</strain>
    </source>
</reference>
<dbReference type="Gene3D" id="2.40.10.340">
    <property type="entry name" value="Rod shape-determining protein MreC, domain 1"/>
    <property type="match status" value="1"/>
</dbReference>
<evidence type="ECO:0000256" key="1">
    <source>
        <dbReference type="ARBA" id="ARBA00009369"/>
    </source>
</evidence>
<proteinExistence type="inferred from homology"/>
<dbReference type="PANTHER" id="PTHR34138:SF1">
    <property type="entry name" value="CELL SHAPE-DETERMINING PROTEIN MREC"/>
    <property type="match status" value="1"/>
</dbReference>
<evidence type="ECO:0000256" key="5">
    <source>
        <dbReference type="PIRNR" id="PIRNR038471"/>
    </source>
</evidence>
<evidence type="ECO:0000256" key="2">
    <source>
        <dbReference type="ARBA" id="ARBA00013855"/>
    </source>
</evidence>
<name>A0A837DTS3_9LACO</name>
<dbReference type="Proteomes" id="UP000031011">
    <property type="component" value="Unassembled WGS sequence"/>
</dbReference>
<dbReference type="InterPro" id="IPR055342">
    <property type="entry name" value="MreC_beta-barrel_core"/>
</dbReference>
<evidence type="ECO:0000256" key="3">
    <source>
        <dbReference type="ARBA" id="ARBA00022960"/>
    </source>
</evidence>
<feature type="domain" description="Rod shape-determining protein MreC beta-barrel core" evidence="7">
    <location>
        <begin position="126"/>
        <end position="279"/>
    </location>
</feature>
<evidence type="ECO:0000259" key="7">
    <source>
        <dbReference type="Pfam" id="PF04085"/>
    </source>
</evidence>
<dbReference type="InterPro" id="IPR042175">
    <property type="entry name" value="Cell/Rod_MreC_2"/>
</dbReference>
<comment type="similarity">
    <text evidence="1 5">Belongs to the MreC family.</text>
</comment>
<evidence type="ECO:0000256" key="4">
    <source>
        <dbReference type="ARBA" id="ARBA00032089"/>
    </source>
</evidence>
<dbReference type="PANTHER" id="PTHR34138">
    <property type="entry name" value="CELL SHAPE-DETERMINING PROTEIN MREC"/>
    <property type="match status" value="1"/>
</dbReference>
<dbReference type="InterPro" id="IPR042177">
    <property type="entry name" value="Cell/Rod_1"/>
</dbReference>
<dbReference type="Gene3D" id="2.40.10.350">
    <property type="entry name" value="Rod shape-determining protein MreC, domain 2"/>
    <property type="match status" value="1"/>
</dbReference>
<keyword evidence="3 5" id="KW-0133">Cell shape</keyword>
<dbReference type="NCBIfam" id="TIGR00219">
    <property type="entry name" value="mreC"/>
    <property type="match status" value="1"/>
</dbReference>
<protein>
    <recommendedName>
        <fullName evidence="2 5">Cell shape-determining protein MreC</fullName>
    </recommendedName>
    <alternativeName>
        <fullName evidence="4 5">Cell shape protein MreC</fullName>
    </alternativeName>
</protein>
<comment type="function">
    <text evidence="5">Involved in formation and maintenance of cell shape.</text>
</comment>
<evidence type="ECO:0000313" key="8">
    <source>
        <dbReference type="EMBL" id="KIC04792.1"/>
    </source>
</evidence>
<organism evidence="8 9">
    <name type="scientific">Ligilactobacillus ruminis DPC 6832</name>
    <dbReference type="NCBI Taxonomy" id="1402208"/>
    <lineage>
        <taxon>Bacteria</taxon>
        <taxon>Bacillati</taxon>
        <taxon>Bacillota</taxon>
        <taxon>Bacilli</taxon>
        <taxon>Lactobacillales</taxon>
        <taxon>Lactobacillaceae</taxon>
        <taxon>Ligilactobacillus</taxon>
    </lineage>
</organism>